<accession>A0ACB8U8L8</accession>
<comment type="caution">
    <text evidence="1">The sequence shown here is derived from an EMBL/GenBank/DDBJ whole genome shotgun (WGS) entry which is preliminary data.</text>
</comment>
<evidence type="ECO:0000313" key="1">
    <source>
        <dbReference type="EMBL" id="KAI0090459.1"/>
    </source>
</evidence>
<keyword evidence="2" id="KW-1185">Reference proteome</keyword>
<feature type="non-terminal residue" evidence="1">
    <location>
        <position position="1"/>
    </location>
</feature>
<protein>
    <submittedName>
        <fullName evidence="1">Uncharacterized protein</fullName>
    </submittedName>
</protein>
<reference evidence="1" key="1">
    <citation type="journal article" date="2021" name="Environ. Microbiol.">
        <title>Gene family expansions and transcriptome signatures uncover fungal adaptations to wood decay.</title>
        <authorList>
            <person name="Hage H."/>
            <person name="Miyauchi S."/>
            <person name="Viragh M."/>
            <person name="Drula E."/>
            <person name="Min B."/>
            <person name="Chaduli D."/>
            <person name="Navarro D."/>
            <person name="Favel A."/>
            <person name="Norest M."/>
            <person name="Lesage-Meessen L."/>
            <person name="Balint B."/>
            <person name="Merenyi Z."/>
            <person name="de Eugenio L."/>
            <person name="Morin E."/>
            <person name="Martinez A.T."/>
            <person name="Baldrian P."/>
            <person name="Stursova M."/>
            <person name="Martinez M.J."/>
            <person name="Novotny C."/>
            <person name="Magnuson J.K."/>
            <person name="Spatafora J.W."/>
            <person name="Maurice S."/>
            <person name="Pangilinan J."/>
            <person name="Andreopoulos W."/>
            <person name="LaButti K."/>
            <person name="Hundley H."/>
            <person name="Na H."/>
            <person name="Kuo A."/>
            <person name="Barry K."/>
            <person name="Lipzen A."/>
            <person name="Henrissat B."/>
            <person name="Riley R."/>
            <person name="Ahrendt S."/>
            <person name="Nagy L.G."/>
            <person name="Grigoriev I.V."/>
            <person name="Martin F."/>
            <person name="Rosso M.N."/>
        </authorList>
    </citation>
    <scope>NUCLEOTIDE SEQUENCE</scope>
    <source>
        <strain evidence="1">CBS 384.51</strain>
    </source>
</reference>
<sequence>ITMNSTSISDTTSTSSTIQSTPTTNPNRPTNPFTTAASPALILAFLALGIFAGGFLCVLFLRRYGIRGCLWRERQLSLEEQEEEEARDWGNEVANAGDRRSRKRRKTLGPKPKLWDIKSTPLLCYEDRRGLSWRAIEPLSVQYTREITSPEDGDIRGHEETLSYSEPPSSRTGSFARWFGRRAPSAAPENEAAPAVQKESVNVHIAVTVAMPVPDGYREEQTDIPVYELGLTTVPCEVENGLFEGSHAQESSQSNRQLLRDNGF</sequence>
<evidence type="ECO:0000313" key="2">
    <source>
        <dbReference type="Proteomes" id="UP001055072"/>
    </source>
</evidence>
<proteinExistence type="predicted"/>
<dbReference type="Proteomes" id="UP001055072">
    <property type="component" value="Unassembled WGS sequence"/>
</dbReference>
<dbReference type="EMBL" id="MU274908">
    <property type="protein sequence ID" value="KAI0090459.1"/>
    <property type="molecule type" value="Genomic_DNA"/>
</dbReference>
<organism evidence="1 2">
    <name type="scientific">Irpex rosettiformis</name>
    <dbReference type="NCBI Taxonomy" id="378272"/>
    <lineage>
        <taxon>Eukaryota</taxon>
        <taxon>Fungi</taxon>
        <taxon>Dikarya</taxon>
        <taxon>Basidiomycota</taxon>
        <taxon>Agaricomycotina</taxon>
        <taxon>Agaricomycetes</taxon>
        <taxon>Polyporales</taxon>
        <taxon>Irpicaceae</taxon>
        <taxon>Irpex</taxon>
    </lineage>
</organism>
<gene>
    <name evidence="1" type="ORF">BDY19DRAFT_940256</name>
</gene>
<name>A0ACB8U8L8_9APHY</name>